<comment type="similarity">
    <text evidence="3">Belongs to the glycosyl hydrolase 3 family.</text>
</comment>
<dbReference type="PRINTS" id="PR00133">
    <property type="entry name" value="GLHYDRLASE3"/>
</dbReference>
<dbReference type="GO" id="GO:0005576">
    <property type="term" value="C:extracellular region"/>
    <property type="evidence" value="ECO:0007669"/>
    <property type="project" value="UniProtKB-SubCell"/>
</dbReference>
<dbReference type="AlphaFoldDB" id="A0A812L788"/>
<evidence type="ECO:0000256" key="6">
    <source>
        <dbReference type="ARBA" id="ARBA00022729"/>
    </source>
</evidence>
<keyword evidence="6" id="KW-0732">Signal</keyword>
<name>A0A812L788_9DINO</name>
<dbReference type="PANTHER" id="PTHR42715">
    <property type="entry name" value="BETA-GLUCOSIDASE"/>
    <property type="match status" value="1"/>
</dbReference>
<dbReference type="SUPFAM" id="SSF51445">
    <property type="entry name" value="(Trans)glycosidases"/>
    <property type="match status" value="1"/>
</dbReference>
<evidence type="ECO:0000256" key="5">
    <source>
        <dbReference type="ARBA" id="ARBA00022525"/>
    </source>
</evidence>
<comment type="subcellular location">
    <subcellularLocation>
        <location evidence="2">Secreted</location>
    </subcellularLocation>
</comment>
<comment type="caution">
    <text evidence="10">The sequence shown here is derived from an EMBL/GenBank/DDBJ whole genome shotgun (WGS) entry which is preliminary data.</text>
</comment>
<dbReference type="OrthoDB" id="416222at2759"/>
<evidence type="ECO:0000256" key="8">
    <source>
        <dbReference type="ARBA" id="ARBA00024983"/>
    </source>
</evidence>
<feature type="domain" description="Glycoside hydrolase family 3 N-terminal" evidence="9">
    <location>
        <begin position="37"/>
        <end position="238"/>
    </location>
</feature>
<dbReference type="InterPro" id="IPR001764">
    <property type="entry name" value="Glyco_hydro_3_N"/>
</dbReference>
<dbReference type="EMBL" id="CAJNDS010000832">
    <property type="protein sequence ID" value="CAE7236523.1"/>
    <property type="molecule type" value="Genomic_DNA"/>
</dbReference>
<dbReference type="InterPro" id="IPR017853">
    <property type="entry name" value="GH"/>
</dbReference>
<reference evidence="10" key="1">
    <citation type="submission" date="2021-02" db="EMBL/GenBank/DDBJ databases">
        <authorList>
            <person name="Dougan E. K."/>
            <person name="Rhodes N."/>
            <person name="Thang M."/>
            <person name="Chan C."/>
        </authorList>
    </citation>
    <scope>NUCLEOTIDE SEQUENCE</scope>
</reference>
<evidence type="ECO:0000259" key="9">
    <source>
        <dbReference type="Pfam" id="PF00933"/>
    </source>
</evidence>
<evidence type="ECO:0000256" key="2">
    <source>
        <dbReference type="ARBA" id="ARBA00004613"/>
    </source>
</evidence>
<keyword evidence="7" id="KW-0378">Hydrolase</keyword>
<organism evidence="10 11">
    <name type="scientific">Symbiodinium natans</name>
    <dbReference type="NCBI Taxonomy" id="878477"/>
    <lineage>
        <taxon>Eukaryota</taxon>
        <taxon>Sar</taxon>
        <taxon>Alveolata</taxon>
        <taxon>Dinophyceae</taxon>
        <taxon>Suessiales</taxon>
        <taxon>Symbiodiniaceae</taxon>
        <taxon>Symbiodinium</taxon>
    </lineage>
</organism>
<dbReference type="GO" id="GO:0008422">
    <property type="term" value="F:beta-glucosidase activity"/>
    <property type="evidence" value="ECO:0007669"/>
    <property type="project" value="UniProtKB-EC"/>
</dbReference>
<gene>
    <name evidence="10" type="primary">bglA</name>
    <name evidence="10" type="ORF">SNAT2548_LOCUS10195</name>
</gene>
<dbReference type="PANTHER" id="PTHR42715:SF12">
    <property type="entry name" value="BETA-GLUCOSIDASE G-RELATED"/>
    <property type="match status" value="1"/>
</dbReference>
<proteinExistence type="inferred from homology"/>
<evidence type="ECO:0000313" key="11">
    <source>
        <dbReference type="Proteomes" id="UP000604046"/>
    </source>
</evidence>
<comment type="catalytic activity">
    <reaction evidence="1">
        <text>Hydrolysis of terminal, non-reducing beta-D-glucosyl residues with release of beta-D-glucose.</text>
        <dbReference type="EC" id="3.2.1.21"/>
    </reaction>
</comment>
<evidence type="ECO:0000256" key="3">
    <source>
        <dbReference type="ARBA" id="ARBA00005336"/>
    </source>
</evidence>
<dbReference type="InterPro" id="IPR050288">
    <property type="entry name" value="Cellulose_deg_GH3"/>
</dbReference>
<dbReference type="EC" id="3.2.1.21" evidence="4"/>
<feature type="non-terminal residue" evidence="10">
    <location>
        <position position="1"/>
    </location>
</feature>
<sequence length="264" mass="28911">MTLTEKLLMLHGPQDGRAECMDSPRCAYVGNIAPVERLGIPPVNMNDGPQGFRAPTSLAGTSTAWPSGLTIAASWDEEAAFEWGQGMGKEFYDKGSNVQLGPGLNVARVPLNGRNFEYLSGEDPYLGYKLVQPVVKGIQSQKVVANAKHFIQNNQETNRVGVSEEVDERTRFEVYYPPFEGAVEAGVGSMMCSYNKINGDWSCENPMTLRHDLKKTLNFEGYVMSDWGATHSMSITEGLDVEQPGASWMNSAFLTEALEAGTVK</sequence>
<dbReference type="Gene3D" id="3.20.20.300">
    <property type="entry name" value="Glycoside hydrolase, family 3, N-terminal domain"/>
    <property type="match status" value="1"/>
</dbReference>
<keyword evidence="11" id="KW-1185">Reference proteome</keyword>
<evidence type="ECO:0000313" key="10">
    <source>
        <dbReference type="EMBL" id="CAE7236523.1"/>
    </source>
</evidence>
<evidence type="ECO:0000256" key="7">
    <source>
        <dbReference type="ARBA" id="ARBA00022801"/>
    </source>
</evidence>
<dbReference type="Pfam" id="PF00933">
    <property type="entry name" value="Glyco_hydro_3"/>
    <property type="match status" value="1"/>
</dbReference>
<dbReference type="InterPro" id="IPR036962">
    <property type="entry name" value="Glyco_hydro_3_N_sf"/>
</dbReference>
<dbReference type="Proteomes" id="UP000604046">
    <property type="component" value="Unassembled WGS sequence"/>
</dbReference>
<dbReference type="GO" id="GO:0009251">
    <property type="term" value="P:glucan catabolic process"/>
    <property type="evidence" value="ECO:0007669"/>
    <property type="project" value="TreeGrafter"/>
</dbReference>
<evidence type="ECO:0000256" key="4">
    <source>
        <dbReference type="ARBA" id="ARBA00012744"/>
    </source>
</evidence>
<evidence type="ECO:0000256" key="1">
    <source>
        <dbReference type="ARBA" id="ARBA00000448"/>
    </source>
</evidence>
<comment type="function">
    <text evidence="8">Beta-glucosidases are one of a number of cellulolytic enzymes involved in the degradation of cellulosic biomass. Catalyzes the last step releasing glucose from the inhibitory cellobiose.</text>
</comment>
<keyword evidence="5" id="KW-0964">Secreted</keyword>
<accession>A0A812L788</accession>
<protein>
    <recommendedName>
        <fullName evidence="4">beta-glucosidase</fullName>
        <ecNumber evidence="4">3.2.1.21</ecNumber>
    </recommendedName>
</protein>